<keyword evidence="1" id="KW-0732">Signal</keyword>
<evidence type="ECO:0000313" key="2">
    <source>
        <dbReference type="EMBL" id="CAK9057389.1"/>
    </source>
</evidence>
<dbReference type="Proteomes" id="UP001642484">
    <property type="component" value="Unassembled WGS sequence"/>
</dbReference>
<name>A0ABP0N1B0_9DINO</name>
<organism evidence="2 3">
    <name type="scientific">Durusdinium trenchii</name>
    <dbReference type="NCBI Taxonomy" id="1381693"/>
    <lineage>
        <taxon>Eukaryota</taxon>
        <taxon>Sar</taxon>
        <taxon>Alveolata</taxon>
        <taxon>Dinophyceae</taxon>
        <taxon>Suessiales</taxon>
        <taxon>Symbiodiniaceae</taxon>
        <taxon>Durusdinium</taxon>
    </lineage>
</organism>
<reference evidence="2 3" key="1">
    <citation type="submission" date="2024-02" db="EMBL/GenBank/DDBJ databases">
        <authorList>
            <person name="Chen Y."/>
            <person name="Shah S."/>
            <person name="Dougan E. K."/>
            <person name="Thang M."/>
            <person name="Chan C."/>
        </authorList>
    </citation>
    <scope>NUCLEOTIDE SEQUENCE [LARGE SCALE GENOMIC DNA]</scope>
</reference>
<accession>A0ABP0N1B0</accession>
<feature type="chain" id="PRO_5045551807" description="Secreted protein" evidence="1">
    <location>
        <begin position="26"/>
        <end position="105"/>
    </location>
</feature>
<proteinExistence type="predicted"/>
<keyword evidence="3" id="KW-1185">Reference proteome</keyword>
<evidence type="ECO:0008006" key="4">
    <source>
        <dbReference type="Google" id="ProtNLM"/>
    </source>
</evidence>
<comment type="caution">
    <text evidence="2">The sequence shown here is derived from an EMBL/GenBank/DDBJ whole genome shotgun (WGS) entry which is preliminary data.</text>
</comment>
<gene>
    <name evidence="2" type="ORF">CCMP2556_LOCUS28315</name>
</gene>
<evidence type="ECO:0000256" key="1">
    <source>
        <dbReference type="SAM" id="SignalP"/>
    </source>
</evidence>
<protein>
    <recommendedName>
        <fullName evidence="4">Secreted protein</fullName>
    </recommendedName>
</protein>
<evidence type="ECO:0000313" key="3">
    <source>
        <dbReference type="Proteomes" id="UP001642484"/>
    </source>
</evidence>
<sequence>MKGTCCASRVLRALLKALKASPCFCLSCQGSLCGPQQCSGAICAFQFRSGSSAAEGFGSRGQVVFFVTSLPIDTCIIEADVVSCKAGQSMPHPASQWKGSRCVRG</sequence>
<dbReference type="EMBL" id="CAXAMN010021236">
    <property type="protein sequence ID" value="CAK9057389.1"/>
    <property type="molecule type" value="Genomic_DNA"/>
</dbReference>
<feature type="signal peptide" evidence="1">
    <location>
        <begin position="1"/>
        <end position="25"/>
    </location>
</feature>